<dbReference type="Gramene" id="MELO3C032961.2.1">
    <property type="protein sequence ID" value="MELO3C032961.2.1"/>
    <property type="gene ID" value="MELO3C032961.2"/>
</dbReference>
<name>A0A9I9EF79_CUCME</name>
<accession>A0A9I9EF79</accession>
<organism evidence="1">
    <name type="scientific">Cucumis melo</name>
    <name type="common">Muskmelon</name>
    <dbReference type="NCBI Taxonomy" id="3656"/>
    <lineage>
        <taxon>Eukaryota</taxon>
        <taxon>Viridiplantae</taxon>
        <taxon>Streptophyta</taxon>
        <taxon>Embryophyta</taxon>
        <taxon>Tracheophyta</taxon>
        <taxon>Spermatophyta</taxon>
        <taxon>Magnoliopsida</taxon>
        <taxon>eudicotyledons</taxon>
        <taxon>Gunneridae</taxon>
        <taxon>Pentapetalae</taxon>
        <taxon>rosids</taxon>
        <taxon>fabids</taxon>
        <taxon>Cucurbitales</taxon>
        <taxon>Cucurbitaceae</taxon>
        <taxon>Benincaseae</taxon>
        <taxon>Cucumis</taxon>
    </lineage>
</organism>
<dbReference type="AlphaFoldDB" id="A0A9I9EF79"/>
<dbReference type="EnsemblPlants" id="MELO3C032961.2.1">
    <property type="protein sequence ID" value="MELO3C032961.2.1"/>
    <property type="gene ID" value="MELO3C032961.2"/>
</dbReference>
<proteinExistence type="predicted"/>
<reference evidence="1" key="1">
    <citation type="submission" date="2023-03" db="UniProtKB">
        <authorList>
            <consortium name="EnsemblPlants"/>
        </authorList>
    </citation>
    <scope>IDENTIFICATION</scope>
</reference>
<sequence length="38" mass="4696">MEWERKVRGRRGCPRPDHPIRSNRQAWFCSQSYIITFM</sequence>
<evidence type="ECO:0000313" key="1">
    <source>
        <dbReference type="EnsemblPlants" id="MELO3C032961.2.1"/>
    </source>
</evidence>
<protein>
    <submittedName>
        <fullName evidence="1">Uncharacterized protein</fullName>
    </submittedName>
</protein>